<proteinExistence type="predicted"/>
<dbReference type="KEGG" id="bthg:MS2017_1122"/>
<evidence type="ECO:0000313" key="2">
    <source>
        <dbReference type="EMBL" id="AYQ56826.1"/>
    </source>
</evidence>
<dbReference type="RefSeq" id="WP_122951549.1">
    <property type="nucleotide sequence ID" value="NZ_CP024634.1"/>
</dbReference>
<dbReference type="PROSITE" id="PS51257">
    <property type="entry name" value="PROKAR_LIPOPROTEIN"/>
    <property type="match status" value="1"/>
</dbReference>
<dbReference type="AlphaFoldDB" id="A0A3G3ILV2"/>
<dbReference type="EMBL" id="CP024634">
    <property type="protein sequence ID" value="AYQ56826.1"/>
    <property type="molecule type" value="Genomic_DNA"/>
</dbReference>
<evidence type="ECO:0000313" key="3">
    <source>
        <dbReference type="Proteomes" id="UP000278334"/>
    </source>
</evidence>
<dbReference type="Proteomes" id="UP000278334">
    <property type="component" value="Chromosome"/>
</dbReference>
<protein>
    <submittedName>
        <fullName evidence="2">PilL protein</fullName>
    </submittedName>
</protein>
<dbReference type="NCBIfam" id="TIGR03748">
    <property type="entry name" value="conj_PilL"/>
    <property type="match status" value="1"/>
</dbReference>
<accession>A0A3G3ILV2</accession>
<dbReference type="InterPro" id="IPR022260">
    <property type="entry name" value="Integr_conj_element_PilL"/>
</dbReference>
<organism evidence="2 3">
    <name type="scientific">Bathymodiolus thermophilus thioautotrophic gill symbiont</name>
    <dbReference type="NCBI Taxonomy" id="2360"/>
    <lineage>
        <taxon>Bacteria</taxon>
        <taxon>Pseudomonadati</taxon>
        <taxon>Pseudomonadota</taxon>
        <taxon>Gammaproteobacteria</taxon>
        <taxon>sulfur-oxidizing symbionts</taxon>
    </lineage>
</organism>
<feature type="region of interest" description="Disordered" evidence="1">
    <location>
        <begin position="22"/>
        <end position="69"/>
    </location>
</feature>
<evidence type="ECO:0000256" key="1">
    <source>
        <dbReference type="SAM" id="MobiDB-lite"/>
    </source>
</evidence>
<feature type="compositionally biased region" description="Polar residues" evidence="1">
    <location>
        <begin position="43"/>
        <end position="60"/>
    </location>
</feature>
<sequence length="277" mass="30298">MNKLILILVPLMLVMASCNTNKSKQNTGSQIKSKIKSQIKSQNPVPVTLTTQNPQKTSTPAKDPKKTTDSQITIRNIETFAQANPLDVVISIKFAKSIVTVKQAIEDILVKSGYTLDNNYASEQVNKFSLPEVHRTIGPIALKRAIKVLLGAAWDLQVDEITRTVQIIQIGGTALQALSPNTKVLLKGVINPGALDEVAAISINDELLSEALGKILPNGWRVRLEGEGLSQKTVSAISEDLKRENVIKQILLNVGATGYFYKKLKILVVRNNTKVIK</sequence>
<feature type="compositionally biased region" description="Low complexity" evidence="1">
    <location>
        <begin position="29"/>
        <end position="42"/>
    </location>
</feature>
<reference evidence="2 3" key="1">
    <citation type="submission" date="2017-11" db="EMBL/GenBank/DDBJ databases">
        <title>Genome sequence of the bacterial symbiont EPR9N from a vent mussel Bathymodiolus thermophilus.</title>
        <authorList>
            <person name="Won Y.-J."/>
        </authorList>
    </citation>
    <scope>NUCLEOTIDE SEQUENCE [LARGE SCALE GENOMIC DNA]</scope>
    <source>
        <strain evidence="2 3">EPR9N</strain>
    </source>
</reference>
<name>A0A3G3ILV2_9GAMM</name>
<gene>
    <name evidence="2" type="ORF">MS2017_1122</name>
</gene>